<keyword evidence="2" id="KW-0472">Membrane</keyword>
<dbReference type="GO" id="GO:0005783">
    <property type="term" value="C:endoplasmic reticulum"/>
    <property type="evidence" value="ECO:0007669"/>
    <property type="project" value="TreeGrafter"/>
</dbReference>
<keyword evidence="2" id="KW-1133">Transmembrane helix</keyword>
<dbReference type="SUPFAM" id="SSF48225">
    <property type="entry name" value="Seven-hairpin glycosidases"/>
    <property type="match status" value="1"/>
</dbReference>
<dbReference type="EMBL" id="CAXLJL010000124">
    <property type="protein sequence ID" value="CAL5132484.1"/>
    <property type="molecule type" value="Genomic_DNA"/>
</dbReference>
<evidence type="ECO:0000256" key="2">
    <source>
        <dbReference type="SAM" id="Phobius"/>
    </source>
</evidence>
<reference evidence="3" key="1">
    <citation type="submission" date="2024-06" db="EMBL/GenBank/DDBJ databases">
        <authorList>
            <person name="Liu X."/>
            <person name="Lenzi L."/>
            <person name="Haldenby T S."/>
            <person name="Uol C."/>
        </authorList>
    </citation>
    <scope>NUCLEOTIDE SEQUENCE</scope>
</reference>
<keyword evidence="2" id="KW-0812">Transmembrane</keyword>
<dbReference type="InterPro" id="IPR036026">
    <property type="entry name" value="Seven-hairpin_glycosidases"/>
</dbReference>
<dbReference type="InterPro" id="IPR012341">
    <property type="entry name" value="6hp_glycosidase-like_sf"/>
</dbReference>
<accession>A0AAV2T8R8</accession>
<protein>
    <submittedName>
        <fullName evidence="3">Uncharacterized protein</fullName>
    </submittedName>
</protein>
<name>A0AAV2T8R8_CALDB</name>
<comment type="caution">
    <text evidence="3">The sequence shown here is derived from an EMBL/GenBank/DDBJ whole genome shotgun (WGS) entry which is preliminary data.</text>
</comment>
<feature type="compositionally biased region" description="Polar residues" evidence="1">
    <location>
        <begin position="129"/>
        <end position="139"/>
    </location>
</feature>
<dbReference type="Gene3D" id="1.50.10.10">
    <property type="match status" value="1"/>
</dbReference>
<evidence type="ECO:0000313" key="4">
    <source>
        <dbReference type="Proteomes" id="UP001497525"/>
    </source>
</evidence>
<evidence type="ECO:0000256" key="1">
    <source>
        <dbReference type="SAM" id="MobiDB-lite"/>
    </source>
</evidence>
<feature type="region of interest" description="Disordered" evidence="1">
    <location>
        <begin position="106"/>
        <end position="156"/>
    </location>
</feature>
<proteinExistence type="predicted"/>
<dbReference type="GO" id="GO:0000139">
    <property type="term" value="C:Golgi membrane"/>
    <property type="evidence" value="ECO:0007669"/>
    <property type="project" value="TreeGrafter"/>
</dbReference>
<organism evidence="3 4">
    <name type="scientific">Calicophoron daubneyi</name>
    <name type="common">Rumen fluke</name>
    <name type="synonym">Paramphistomum daubneyi</name>
    <dbReference type="NCBI Taxonomy" id="300641"/>
    <lineage>
        <taxon>Eukaryota</taxon>
        <taxon>Metazoa</taxon>
        <taxon>Spiralia</taxon>
        <taxon>Lophotrochozoa</taxon>
        <taxon>Platyhelminthes</taxon>
        <taxon>Trematoda</taxon>
        <taxon>Digenea</taxon>
        <taxon>Plagiorchiida</taxon>
        <taxon>Pronocephalata</taxon>
        <taxon>Paramphistomoidea</taxon>
        <taxon>Paramphistomidae</taxon>
        <taxon>Calicophoron</taxon>
    </lineage>
</organism>
<dbReference type="AlphaFoldDB" id="A0AAV2T8R8"/>
<dbReference type="GO" id="GO:0005509">
    <property type="term" value="F:calcium ion binding"/>
    <property type="evidence" value="ECO:0007669"/>
    <property type="project" value="InterPro"/>
</dbReference>
<gene>
    <name evidence="3" type="ORF">CDAUBV1_LOCUS5308</name>
</gene>
<dbReference type="GO" id="GO:0005975">
    <property type="term" value="P:carbohydrate metabolic process"/>
    <property type="evidence" value="ECO:0007669"/>
    <property type="project" value="InterPro"/>
</dbReference>
<sequence length="233" mass="25998">MSGASESVHRARLGRKSWPHQVERLRIRQTSVLSRTSDLRLLIRPFRCRRAVALIFVVLCVLFLFVFYAFSPDADQVFRTFSRPLAPDGAELVEQIRPPQPVVQRNNSIYSGPADAATGGAGGRENQITDKNTGLSSPLESPGIDPARQIDSPKTSIQRNNSFKLGTFVSLEEIQGGKPSDPAVYAMRNQVRDMMQHAWRSYASYAWGSNELRPITKSDIRPGFLGISLWGRP</sequence>
<dbReference type="Proteomes" id="UP001497525">
    <property type="component" value="Unassembled WGS sequence"/>
</dbReference>
<dbReference type="GO" id="GO:0004571">
    <property type="term" value="F:mannosyl-oligosaccharide 1,2-alpha-mannosidase activity"/>
    <property type="evidence" value="ECO:0007669"/>
    <property type="project" value="InterPro"/>
</dbReference>
<dbReference type="PANTHER" id="PTHR11742">
    <property type="entry name" value="MANNOSYL-OLIGOSACCHARIDE ALPHA-1,2-MANNOSIDASE-RELATED"/>
    <property type="match status" value="1"/>
</dbReference>
<feature type="transmembrane region" description="Helical" evidence="2">
    <location>
        <begin position="51"/>
        <end position="70"/>
    </location>
</feature>
<dbReference type="PANTHER" id="PTHR11742:SF6">
    <property type="entry name" value="MANNOSYL-OLIGOSACCHARIDE ALPHA-1,2-MANNOSIDASE IA-RELATED"/>
    <property type="match status" value="1"/>
</dbReference>
<dbReference type="InterPro" id="IPR050749">
    <property type="entry name" value="Glycosyl_Hydrolase_47"/>
</dbReference>
<evidence type="ECO:0000313" key="3">
    <source>
        <dbReference type="EMBL" id="CAL5132484.1"/>
    </source>
</evidence>